<gene>
    <name evidence="1" type="ORF">NIG5292_02692</name>
</gene>
<reference evidence="1 2" key="1">
    <citation type="submission" date="2015-04" db="EMBL/GenBank/DDBJ databases">
        <authorList>
            <person name="Syromyatnikov M.Y."/>
            <person name="Popov V.N."/>
        </authorList>
    </citation>
    <scope>NUCLEOTIDE SEQUENCE [LARGE SCALE GENOMIC DNA]</scope>
    <source>
        <strain evidence="1 2">CECT 5292</strain>
    </source>
</reference>
<dbReference type="EMBL" id="CVQV01000027">
    <property type="protein sequence ID" value="CRK76627.1"/>
    <property type="molecule type" value="Genomic_DNA"/>
</dbReference>
<dbReference type="Proteomes" id="UP000048949">
    <property type="component" value="Unassembled WGS sequence"/>
</dbReference>
<accession>A0A0U1NPI6</accession>
<keyword evidence="2" id="KW-1185">Reference proteome</keyword>
<evidence type="ECO:0000313" key="2">
    <source>
        <dbReference type="Proteomes" id="UP000048949"/>
    </source>
</evidence>
<dbReference type="RefSeq" id="WP_048600021.1">
    <property type="nucleotide sequence ID" value="NZ_CVPC01000027.1"/>
</dbReference>
<name>A0A0U1NPI6_9RHOB</name>
<organism evidence="1 2">
    <name type="scientific">Nereida ignava</name>
    <dbReference type="NCBI Taxonomy" id="282199"/>
    <lineage>
        <taxon>Bacteria</taxon>
        <taxon>Pseudomonadati</taxon>
        <taxon>Pseudomonadota</taxon>
        <taxon>Alphaproteobacteria</taxon>
        <taxon>Rhodobacterales</taxon>
        <taxon>Roseobacteraceae</taxon>
        <taxon>Nereida</taxon>
    </lineage>
</organism>
<sequence>MSDKIKADINAARQTICSAISDWTQTYYSYGDPIPTVVNGAVTGCLKQSLLTKGERINKIIRPVILAAPSSTEEIETLKKLKGHSELTLKDIENLTDAVRSKLGKITDKAQNLSPSETIVQKKIIAAIGTIQTADIALRQLHHAASEVIANSQSKRVKKQGPPKNEVAHTVAYEFSCLYFDITQMLPTYADGPSGPSGKVSPKLTQLFEKLAISADIRRPLEAAIDRIEKERK</sequence>
<evidence type="ECO:0000313" key="1">
    <source>
        <dbReference type="EMBL" id="CRK76627.1"/>
    </source>
</evidence>
<proteinExistence type="predicted"/>
<protein>
    <submittedName>
        <fullName evidence="1">Uncharacterized protein</fullName>
    </submittedName>
</protein>
<dbReference type="STRING" id="282199.GCA_001049735_02691"/>
<dbReference type="AlphaFoldDB" id="A0A0U1NPI6"/>